<dbReference type="Gene3D" id="3.40.50.2300">
    <property type="match status" value="1"/>
</dbReference>
<dbReference type="Gene3D" id="3.90.100.10">
    <property type="entry name" value="Orn/Lys/Arg decarboxylase, C-terminal domain"/>
    <property type="match status" value="1"/>
</dbReference>
<proteinExistence type="inferred from homology"/>
<comment type="caution">
    <text evidence="7">The sequence shown here is derived from an EMBL/GenBank/DDBJ whole genome shotgun (WGS) entry which is preliminary data.</text>
</comment>
<dbReference type="AlphaFoldDB" id="A0AAW8P7T7"/>
<dbReference type="PANTHER" id="PTHR45229:SF3">
    <property type="entry name" value="BIODEGRADATIVE ARGININE DECARBOXYLASE"/>
    <property type="match status" value="1"/>
</dbReference>
<dbReference type="NCBIfam" id="NF010092">
    <property type="entry name" value="PRK13578.1"/>
    <property type="match status" value="1"/>
</dbReference>
<feature type="modified residue" description="N6-(pyridoxal phosphate)lysine" evidence="5">
    <location>
        <position position="396"/>
    </location>
</feature>
<dbReference type="PROSITE" id="PS00703">
    <property type="entry name" value="OKR_DC_1"/>
    <property type="match status" value="1"/>
</dbReference>
<evidence type="ECO:0000256" key="1">
    <source>
        <dbReference type="ARBA" id="ARBA00010671"/>
    </source>
</evidence>
<dbReference type="SUPFAM" id="SSF55904">
    <property type="entry name" value="Ornithine decarboxylase C-terminal domain"/>
    <property type="match status" value="1"/>
</dbReference>
<dbReference type="GO" id="GO:0005829">
    <property type="term" value="C:cytosol"/>
    <property type="evidence" value="ECO:0007669"/>
    <property type="project" value="TreeGrafter"/>
</dbReference>
<dbReference type="Gene3D" id="3.40.640.10">
    <property type="entry name" value="Type I PLP-dependent aspartate aminotransferase-like (Major domain)"/>
    <property type="match status" value="1"/>
</dbReference>
<dbReference type="GO" id="GO:0006520">
    <property type="term" value="P:amino acid metabolic process"/>
    <property type="evidence" value="ECO:0007669"/>
    <property type="project" value="InterPro"/>
</dbReference>
<evidence type="ECO:0000259" key="6">
    <source>
        <dbReference type="PROSITE" id="PS00703"/>
    </source>
</evidence>
<keyword evidence="2" id="KW-0210">Decarboxylase</keyword>
<dbReference type="Pfam" id="PF03709">
    <property type="entry name" value="OKR_DC_1_N"/>
    <property type="match status" value="1"/>
</dbReference>
<dbReference type="Gene3D" id="3.90.1150.10">
    <property type="entry name" value="Aspartate Aminotransferase, domain 1"/>
    <property type="match status" value="1"/>
</dbReference>
<feature type="domain" description="Orn/Lys/Arg decarboxylases family 1 pyridoxal-P attachment site" evidence="6">
    <location>
        <begin position="391"/>
        <end position="405"/>
    </location>
</feature>
<reference evidence="8" key="1">
    <citation type="submission" date="2023-07" db="EMBL/GenBank/DDBJ databases">
        <title>Genomic characterization of faba bean (Vicia faba) microsymbionts in Mexican soils.</title>
        <authorList>
            <person name="Rivera Orduna F.N."/>
            <person name="Guevara-Luna J."/>
            <person name="Yan J."/>
            <person name="Arroyo-Herrera I."/>
            <person name="Li Y."/>
            <person name="Vasquez-Murrieta M.S."/>
            <person name="Wang E.T."/>
        </authorList>
    </citation>
    <scope>NUCLEOTIDE SEQUENCE [LARGE SCALE GENOMIC DNA]</scope>
    <source>
        <strain evidence="8">CH6</strain>
    </source>
</reference>
<keyword evidence="4 7" id="KW-0456">Lyase</keyword>
<dbReference type="Pfam" id="PF01276">
    <property type="entry name" value="OKR_DC_1"/>
    <property type="match status" value="1"/>
</dbReference>
<evidence type="ECO:0000256" key="2">
    <source>
        <dbReference type="ARBA" id="ARBA00022793"/>
    </source>
</evidence>
<dbReference type="PIRSF" id="PIRSF009393">
    <property type="entry name" value="Orn_decarb"/>
    <property type="match status" value="1"/>
</dbReference>
<dbReference type="InterPro" id="IPR015424">
    <property type="entry name" value="PyrdxlP-dep_Trfase"/>
</dbReference>
<dbReference type="InterPro" id="IPR008286">
    <property type="entry name" value="Prn/Lys/Arg_de-COase_C"/>
</dbReference>
<dbReference type="EC" id="4.1.1.17" evidence="7"/>
<evidence type="ECO:0000313" key="8">
    <source>
        <dbReference type="Proteomes" id="UP001269402"/>
    </source>
</evidence>
<dbReference type="InterPro" id="IPR036633">
    <property type="entry name" value="Prn/Lys/Arg_de-COase_C_sf"/>
</dbReference>
<dbReference type="InterPro" id="IPR005308">
    <property type="entry name" value="OKR_de-COase_N"/>
</dbReference>
<dbReference type="InterPro" id="IPR015422">
    <property type="entry name" value="PyrdxlP-dep_Trfase_small"/>
</dbReference>
<dbReference type="InterPro" id="IPR011193">
    <property type="entry name" value="Orn/lys/arg_de-COase"/>
</dbReference>
<evidence type="ECO:0000313" key="7">
    <source>
        <dbReference type="EMBL" id="MDR9763119.1"/>
    </source>
</evidence>
<name>A0AAW8P7T7_9HYPH</name>
<organism evidence="7 8">
    <name type="scientific">Rhizobium redzepovicii</name>
    <dbReference type="NCBI Taxonomy" id="2867518"/>
    <lineage>
        <taxon>Bacteria</taxon>
        <taxon>Pseudomonadati</taxon>
        <taxon>Pseudomonadota</taxon>
        <taxon>Alphaproteobacteria</taxon>
        <taxon>Hyphomicrobiales</taxon>
        <taxon>Rhizobiaceae</taxon>
        <taxon>Rhizobium/Agrobacterium group</taxon>
        <taxon>Rhizobium</taxon>
    </lineage>
</organism>
<dbReference type="EMBL" id="JAVLSH010000014">
    <property type="protein sequence ID" value="MDR9763119.1"/>
    <property type="molecule type" value="Genomic_DNA"/>
</dbReference>
<dbReference type="GO" id="GO:0004586">
    <property type="term" value="F:ornithine decarboxylase activity"/>
    <property type="evidence" value="ECO:0007669"/>
    <property type="project" value="UniProtKB-EC"/>
</dbReference>
<evidence type="ECO:0000256" key="4">
    <source>
        <dbReference type="ARBA" id="ARBA00023239"/>
    </source>
</evidence>
<gene>
    <name evidence="7" type="primary">speC</name>
    <name evidence="7" type="ORF">RJJ37_26430</name>
</gene>
<evidence type="ECO:0000256" key="3">
    <source>
        <dbReference type="ARBA" id="ARBA00022898"/>
    </source>
</evidence>
<keyword evidence="8" id="KW-1185">Reference proteome</keyword>
<evidence type="ECO:0000256" key="5">
    <source>
        <dbReference type="PIRSR" id="PIRSR009393-1"/>
    </source>
</evidence>
<dbReference type="FunFam" id="3.40.640.10:FF:000008">
    <property type="entry name" value="Lysine decarboxylase, inducible"/>
    <property type="match status" value="1"/>
</dbReference>
<dbReference type="Pfam" id="PF03711">
    <property type="entry name" value="OKR_DC_1_C"/>
    <property type="match status" value="1"/>
</dbReference>
<dbReference type="SUPFAM" id="SSF53383">
    <property type="entry name" value="PLP-dependent transferases"/>
    <property type="match status" value="1"/>
</dbReference>
<keyword evidence="3 5" id="KW-0663">Pyridoxal phosphate</keyword>
<dbReference type="PANTHER" id="PTHR45229">
    <property type="entry name" value="CONSTITUTIVE ORNITHINE DECARBOXYLASE"/>
    <property type="match status" value="1"/>
</dbReference>
<accession>A0AAW8P7T7</accession>
<comment type="similarity">
    <text evidence="1">Belongs to the Orn/Lys/Arg decarboxylase class-I family.</text>
</comment>
<protein>
    <submittedName>
        <fullName evidence="7">Ornithine decarboxylase</fullName>
        <ecNumber evidence="7">4.1.1.17</ecNumber>
    </submittedName>
</protein>
<sequence length="795" mass="89559">MIPRDVKSPTVAIPFHKLLKIVAIIDRGNSQAQELVSQIVDQGFEVELRGDYSADVSEDADVGAYIGSVEGGQLSAARSFLRAVRDIGFRTPIWAMADTLTIKDMDVVEMAGEVDGFVYLGQQTPTFYAKQIVSSAVNYGKSLLPPFFGGMMAYDGEANIAFDCPGHQGGQFYRKSPAGQLFFKYFGESIFRNDLCNADVDLGDLLIHEGPAVEAQKQAARIFGADRTYFILNGTSTSNKVVANAVLRSGDLVLFDRNNHKSLHQGALVQAGAIPIYLPTARNSFGMIGAVDWAAWEESWLRRKIEEHPLVSDKNRAKADRPFRLACIQLATYDGTIYNVSQVMEKIGHLCDYVLWDEAWIGYNAFHPLFEGHSPMRLKDLGADMPGLFSTQSVHKQGAGFSQASQIHKRDEHISGQRRFVEHKRFNESLLMHVSTSPFYPLFASLDVNAKVHEGKAGEMLWDRCIELGIEVRKKLRGFVKHYETKGANPEEQWFFDPFVPDKISVSGSKHSSDRAETRWEDIPTDVLKREQQCWRFGPEAKWHGYAGYAPGYTMVDPNKLTLLTPGIDRETGEYREFGIPATVVANYLREQRVVPEKCDLNSLLFLLTPAEDESKLNTLVAKLVKFKNLWDRDAPLQEVLPTVFAANRERYAGYTVRQVCREMHSFYRDAGVKDLQRLCFRSESFPEPAIAPKQAYEALVANNVDYVPLVEAAGRISATLALIYPPGIGVIVPGERWDERARPMRDYFLAFEESFNRFPGFNYEVQGVFQERIDGRIKFYTYVVREQGDGRISS</sequence>
<dbReference type="InterPro" id="IPR000310">
    <property type="entry name" value="Orn/Lys/Arg_deCO2ase_major_dom"/>
</dbReference>
<dbReference type="Proteomes" id="UP001269402">
    <property type="component" value="Unassembled WGS sequence"/>
</dbReference>
<dbReference type="RefSeq" id="WP_183781778.1">
    <property type="nucleotide sequence ID" value="NZ_JAVLSH010000014.1"/>
</dbReference>
<dbReference type="InterPro" id="IPR015421">
    <property type="entry name" value="PyrdxlP-dep_Trfase_major"/>
</dbReference>
<dbReference type="GO" id="GO:0030170">
    <property type="term" value="F:pyridoxal phosphate binding"/>
    <property type="evidence" value="ECO:0007669"/>
    <property type="project" value="TreeGrafter"/>
</dbReference>